<gene>
    <name evidence="11" type="ORF">H8718_17585</name>
</gene>
<dbReference type="InterPro" id="IPR011642">
    <property type="entry name" value="Gate_dom"/>
</dbReference>
<dbReference type="Proteomes" id="UP000655830">
    <property type="component" value="Unassembled WGS sequence"/>
</dbReference>
<organism evidence="11 12">
    <name type="scientific">Zhenhengia yiwuensis</name>
    <dbReference type="NCBI Taxonomy" id="2763666"/>
    <lineage>
        <taxon>Bacteria</taxon>
        <taxon>Bacillati</taxon>
        <taxon>Bacillota</taxon>
        <taxon>Clostridia</taxon>
        <taxon>Lachnospirales</taxon>
        <taxon>Lachnospiraceae</taxon>
        <taxon>Zhenhengia</taxon>
    </lineage>
</organism>
<dbReference type="GO" id="GO:0005886">
    <property type="term" value="C:plasma membrane"/>
    <property type="evidence" value="ECO:0007669"/>
    <property type="project" value="UniProtKB-SubCell"/>
</dbReference>
<evidence type="ECO:0000256" key="5">
    <source>
        <dbReference type="ARBA" id="ARBA00022989"/>
    </source>
</evidence>
<dbReference type="InterPro" id="IPR002668">
    <property type="entry name" value="CNT_N_dom"/>
</dbReference>
<dbReference type="PANTHER" id="PTHR10590:SF4">
    <property type="entry name" value="SOLUTE CARRIER FAMILY 28 MEMBER 3"/>
    <property type="match status" value="1"/>
</dbReference>
<feature type="transmembrane region" description="Helical" evidence="7">
    <location>
        <begin position="373"/>
        <end position="391"/>
    </location>
</feature>
<dbReference type="InterPro" id="IPR011657">
    <property type="entry name" value="CNT_C_dom"/>
</dbReference>
<comment type="caution">
    <text evidence="11">The sequence shown here is derived from an EMBL/GenBank/DDBJ whole genome shotgun (WGS) entry which is preliminary data.</text>
</comment>
<evidence type="ECO:0000313" key="12">
    <source>
        <dbReference type="Proteomes" id="UP000655830"/>
    </source>
</evidence>
<feature type="transmembrane region" description="Helical" evidence="7">
    <location>
        <begin position="164"/>
        <end position="186"/>
    </location>
</feature>
<proteinExistence type="inferred from homology"/>
<evidence type="ECO:0000256" key="7">
    <source>
        <dbReference type="SAM" id="Phobius"/>
    </source>
</evidence>
<dbReference type="GO" id="GO:0005337">
    <property type="term" value="F:nucleoside transmembrane transporter activity"/>
    <property type="evidence" value="ECO:0007669"/>
    <property type="project" value="InterPro"/>
</dbReference>
<sequence length="392" mass="42049">MYIFSGIISILVLLAIAYLFSENRKAISFRTIFTALGVQILLILFVLRVPVGRYILESVANVVVKVLSFGNEGLAFVFGDLVTNNFIFAFNVLALIAFTSALISVLYYLRVIPFLVKYLGKAIAWILDTTEVETFCSVGNSFLGTTEAPLLTRPFLPDLTRSELFAVVAGGFSSVSVSVIGGYVLMGIDMKYLLIAMATVPFATLLISKIIIPETEVSRTNNIEIEGSESSNLFEAIGDGAIQGLQLAFNVAAVLIAFLGLIALLNYILAFVGLSFSSILGFIFTPLAWLFGIPKGEIEPFATLIGTKIAMNEFVAFTELGTLLHTLSPRTQAVLSVALCNFANFSSIGIAVAGFKSFCPSRSPEVSGFGLKALLAGTLTTLITAAIVGMLF</sequence>
<dbReference type="Pfam" id="PF07670">
    <property type="entry name" value="Gate"/>
    <property type="match status" value="1"/>
</dbReference>
<comment type="subcellular location">
    <subcellularLocation>
        <location evidence="1">Cell membrane</location>
        <topology evidence="1">Multi-pass membrane protein</topology>
    </subcellularLocation>
</comment>
<feature type="transmembrane region" description="Helical" evidence="7">
    <location>
        <begin position="247"/>
        <end position="268"/>
    </location>
</feature>
<feature type="domain" description="Concentrative nucleoside transporter N-terminal" evidence="8">
    <location>
        <begin position="9"/>
        <end position="81"/>
    </location>
</feature>
<evidence type="ECO:0000259" key="8">
    <source>
        <dbReference type="Pfam" id="PF01773"/>
    </source>
</evidence>
<feature type="domain" description="Nucleoside transporter/FeoB GTPase Gate" evidence="10">
    <location>
        <begin position="90"/>
        <end position="187"/>
    </location>
</feature>
<dbReference type="GO" id="GO:0015293">
    <property type="term" value="F:symporter activity"/>
    <property type="evidence" value="ECO:0007669"/>
    <property type="project" value="TreeGrafter"/>
</dbReference>
<keyword evidence="5 7" id="KW-1133">Transmembrane helix</keyword>
<keyword evidence="3" id="KW-1003">Cell membrane</keyword>
<dbReference type="AlphaFoldDB" id="A0A926ENG6"/>
<evidence type="ECO:0000259" key="10">
    <source>
        <dbReference type="Pfam" id="PF07670"/>
    </source>
</evidence>
<feature type="transmembrane region" description="Helical" evidence="7">
    <location>
        <begin position="27"/>
        <end position="47"/>
    </location>
</feature>
<evidence type="ECO:0000313" key="11">
    <source>
        <dbReference type="EMBL" id="MBC8581312.1"/>
    </source>
</evidence>
<feature type="transmembrane region" description="Helical" evidence="7">
    <location>
        <begin position="274"/>
        <end position="293"/>
    </location>
</feature>
<dbReference type="RefSeq" id="WP_249334161.1">
    <property type="nucleotide sequence ID" value="NZ_JACRSY010000045.1"/>
</dbReference>
<feature type="transmembrane region" description="Helical" evidence="7">
    <location>
        <begin position="333"/>
        <end position="353"/>
    </location>
</feature>
<keyword evidence="12" id="KW-1185">Reference proteome</keyword>
<dbReference type="PANTHER" id="PTHR10590">
    <property type="entry name" value="SODIUM/NUCLEOSIDE COTRANSPORTER"/>
    <property type="match status" value="1"/>
</dbReference>
<comment type="similarity">
    <text evidence="2">Belongs to the concentrative nucleoside transporter (CNT) (TC 2.A.41) family.</text>
</comment>
<protein>
    <submittedName>
        <fullName evidence="11">NupC/NupG family nucleoside CNT transporter</fullName>
    </submittedName>
</protein>
<dbReference type="Pfam" id="PF07662">
    <property type="entry name" value="Nucleos_tra2_C"/>
    <property type="match status" value="1"/>
</dbReference>
<keyword evidence="4 7" id="KW-0812">Transmembrane</keyword>
<feature type="transmembrane region" description="Helical" evidence="7">
    <location>
        <begin position="192"/>
        <end position="212"/>
    </location>
</feature>
<dbReference type="Pfam" id="PF01773">
    <property type="entry name" value="Nucleos_tra2_N"/>
    <property type="match status" value="1"/>
</dbReference>
<reference evidence="11" key="1">
    <citation type="submission" date="2020-08" db="EMBL/GenBank/DDBJ databases">
        <title>Genome public.</title>
        <authorList>
            <person name="Liu C."/>
            <person name="Sun Q."/>
        </authorList>
    </citation>
    <scope>NUCLEOTIDE SEQUENCE</scope>
    <source>
        <strain evidence="11">NSJ-12</strain>
    </source>
</reference>
<evidence type="ECO:0000256" key="3">
    <source>
        <dbReference type="ARBA" id="ARBA00022475"/>
    </source>
</evidence>
<accession>A0A926ENG6</accession>
<evidence type="ECO:0000256" key="4">
    <source>
        <dbReference type="ARBA" id="ARBA00022692"/>
    </source>
</evidence>
<dbReference type="EMBL" id="JACRSY010000045">
    <property type="protein sequence ID" value="MBC8581312.1"/>
    <property type="molecule type" value="Genomic_DNA"/>
</dbReference>
<evidence type="ECO:0000256" key="1">
    <source>
        <dbReference type="ARBA" id="ARBA00004651"/>
    </source>
</evidence>
<evidence type="ECO:0000256" key="6">
    <source>
        <dbReference type="ARBA" id="ARBA00023136"/>
    </source>
</evidence>
<feature type="transmembrane region" description="Helical" evidence="7">
    <location>
        <begin position="85"/>
        <end position="109"/>
    </location>
</feature>
<keyword evidence="6 7" id="KW-0472">Membrane</keyword>
<name>A0A926ENG6_9FIRM</name>
<feature type="domain" description="Concentrative nucleoside transporter C-terminal" evidence="9">
    <location>
        <begin position="192"/>
        <end position="389"/>
    </location>
</feature>
<evidence type="ECO:0000256" key="2">
    <source>
        <dbReference type="ARBA" id="ARBA00009033"/>
    </source>
</evidence>
<dbReference type="InterPro" id="IPR008276">
    <property type="entry name" value="C_nuclsd_transpt"/>
</dbReference>
<evidence type="ECO:0000259" key="9">
    <source>
        <dbReference type="Pfam" id="PF07662"/>
    </source>
</evidence>